<dbReference type="InterPro" id="IPR050809">
    <property type="entry name" value="UgpAE/MalFG_permease"/>
</dbReference>
<organism evidence="9 10">
    <name type="scientific">Candidatus Ornithocaccomicrobium faecavium</name>
    <dbReference type="NCBI Taxonomy" id="2840890"/>
    <lineage>
        <taxon>Bacteria</taxon>
        <taxon>Bacillati</taxon>
        <taxon>Bacillota</taxon>
        <taxon>Clostridia</taxon>
        <taxon>Candidatus Ornithocaccomicrobium</taxon>
    </lineage>
</organism>
<name>A0A9D1TBB6_9FIRM</name>
<dbReference type="EMBL" id="DVOT01000037">
    <property type="protein sequence ID" value="HIV26709.1"/>
    <property type="molecule type" value="Genomic_DNA"/>
</dbReference>
<keyword evidence="5 7" id="KW-1133">Transmembrane helix</keyword>
<evidence type="ECO:0000313" key="10">
    <source>
        <dbReference type="Proteomes" id="UP000886884"/>
    </source>
</evidence>
<evidence type="ECO:0000259" key="8">
    <source>
        <dbReference type="PROSITE" id="PS50928"/>
    </source>
</evidence>
<reference evidence="9" key="1">
    <citation type="submission" date="2020-10" db="EMBL/GenBank/DDBJ databases">
        <authorList>
            <person name="Gilroy R."/>
        </authorList>
    </citation>
    <scope>NUCLEOTIDE SEQUENCE</scope>
    <source>
        <strain evidence="9">CHK183-6373</strain>
    </source>
</reference>
<dbReference type="SUPFAM" id="SSF161098">
    <property type="entry name" value="MetI-like"/>
    <property type="match status" value="1"/>
</dbReference>
<feature type="domain" description="ABC transmembrane type-1" evidence="8">
    <location>
        <begin position="83"/>
        <end position="300"/>
    </location>
</feature>
<keyword evidence="2 7" id="KW-0813">Transport</keyword>
<dbReference type="Pfam" id="PF00528">
    <property type="entry name" value="BPD_transp_1"/>
    <property type="match status" value="1"/>
</dbReference>
<dbReference type="CDD" id="cd06261">
    <property type="entry name" value="TM_PBP2"/>
    <property type="match status" value="1"/>
</dbReference>
<feature type="transmembrane region" description="Helical" evidence="7">
    <location>
        <begin position="129"/>
        <end position="150"/>
    </location>
</feature>
<dbReference type="InterPro" id="IPR035906">
    <property type="entry name" value="MetI-like_sf"/>
</dbReference>
<dbReference type="Gene3D" id="1.10.3720.10">
    <property type="entry name" value="MetI-like"/>
    <property type="match status" value="1"/>
</dbReference>
<feature type="transmembrane region" description="Helical" evidence="7">
    <location>
        <begin position="279"/>
        <end position="299"/>
    </location>
</feature>
<feature type="transmembrane region" description="Helical" evidence="7">
    <location>
        <begin position="87"/>
        <end position="108"/>
    </location>
</feature>
<proteinExistence type="inferred from homology"/>
<evidence type="ECO:0000256" key="7">
    <source>
        <dbReference type="RuleBase" id="RU363032"/>
    </source>
</evidence>
<dbReference type="PANTHER" id="PTHR43227">
    <property type="entry name" value="BLL4140 PROTEIN"/>
    <property type="match status" value="1"/>
</dbReference>
<dbReference type="GO" id="GO:0055085">
    <property type="term" value="P:transmembrane transport"/>
    <property type="evidence" value="ECO:0007669"/>
    <property type="project" value="InterPro"/>
</dbReference>
<comment type="subcellular location">
    <subcellularLocation>
        <location evidence="1 7">Cell membrane</location>
        <topology evidence="1 7">Multi-pass membrane protein</topology>
    </subcellularLocation>
</comment>
<keyword evidence="6 7" id="KW-0472">Membrane</keyword>
<evidence type="ECO:0000256" key="1">
    <source>
        <dbReference type="ARBA" id="ARBA00004651"/>
    </source>
</evidence>
<comment type="similarity">
    <text evidence="7">Belongs to the binding-protein-dependent transport system permease family.</text>
</comment>
<comment type="caution">
    <text evidence="9">The sequence shown here is derived from an EMBL/GenBank/DDBJ whole genome shotgun (WGS) entry which is preliminary data.</text>
</comment>
<protein>
    <submittedName>
        <fullName evidence="9">Sugar ABC transporter permease</fullName>
    </submittedName>
</protein>
<evidence type="ECO:0000256" key="2">
    <source>
        <dbReference type="ARBA" id="ARBA00022448"/>
    </source>
</evidence>
<dbReference type="Proteomes" id="UP000886884">
    <property type="component" value="Unassembled WGS sequence"/>
</dbReference>
<feature type="transmembrane region" description="Helical" evidence="7">
    <location>
        <begin position="21"/>
        <end position="41"/>
    </location>
</feature>
<dbReference type="InterPro" id="IPR000515">
    <property type="entry name" value="MetI-like"/>
</dbReference>
<accession>A0A9D1TBB6</accession>
<dbReference type="GO" id="GO:0005886">
    <property type="term" value="C:plasma membrane"/>
    <property type="evidence" value="ECO:0007669"/>
    <property type="project" value="UniProtKB-SubCell"/>
</dbReference>
<reference evidence="9" key="2">
    <citation type="journal article" date="2021" name="PeerJ">
        <title>Extensive microbial diversity within the chicken gut microbiome revealed by metagenomics and culture.</title>
        <authorList>
            <person name="Gilroy R."/>
            <person name="Ravi A."/>
            <person name="Getino M."/>
            <person name="Pursley I."/>
            <person name="Horton D.L."/>
            <person name="Alikhan N.F."/>
            <person name="Baker D."/>
            <person name="Gharbi K."/>
            <person name="Hall N."/>
            <person name="Watson M."/>
            <person name="Adriaenssens E.M."/>
            <person name="Foster-Nyarko E."/>
            <person name="Jarju S."/>
            <person name="Secka A."/>
            <person name="Antonio M."/>
            <person name="Oren A."/>
            <person name="Chaudhuri R.R."/>
            <person name="La Ragione R."/>
            <person name="Hildebrand F."/>
            <person name="Pallen M.J."/>
        </authorList>
    </citation>
    <scope>NUCLEOTIDE SEQUENCE</scope>
    <source>
        <strain evidence="9">CHK183-6373</strain>
    </source>
</reference>
<evidence type="ECO:0000256" key="4">
    <source>
        <dbReference type="ARBA" id="ARBA00022692"/>
    </source>
</evidence>
<evidence type="ECO:0000256" key="3">
    <source>
        <dbReference type="ARBA" id="ARBA00022475"/>
    </source>
</evidence>
<feature type="transmembrane region" description="Helical" evidence="7">
    <location>
        <begin position="170"/>
        <end position="192"/>
    </location>
</feature>
<evidence type="ECO:0000256" key="5">
    <source>
        <dbReference type="ARBA" id="ARBA00022989"/>
    </source>
</evidence>
<sequence length="314" mass="35514">MSRGSRALNHRSSIKWVLSSNVPLLLMTLPGIACFICFNYLPMGGLVLAFKNFIPRRGIFGSDWIAFKNFEFMFRNPTFWLTVKNTLLYNGVFLVTNVVFPMSLALAINEVRSKKLARVFQTGMIMPHFISYVVVSVILFAIISADSGIVGHFYKNRGLMPIAFYSEPKYWPFFLIFIYVWKGTGYSSIIYLGSITGISDEYYEAAVIDGATKWQQIVHITLPFLKPMAVVLTIMRVGSMFSSNFDLFYQVPMNSGQLYSVTNTIDVFVYNTLKESNNVGLSSAVSFVQSVAGLVLVLVTNQIIRWIDRDLAMF</sequence>
<dbReference type="PROSITE" id="PS50928">
    <property type="entry name" value="ABC_TM1"/>
    <property type="match status" value="1"/>
</dbReference>
<keyword evidence="3" id="KW-1003">Cell membrane</keyword>
<dbReference type="PANTHER" id="PTHR43227:SF11">
    <property type="entry name" value="BLL4140 PROTEIN"/>
    <property type="match status" value="1"/>
</dbReference>
<keyword evidence="4 7" id="KW-0812">Transmembrane</keyword>
<dbReference type="AlphaFoldDB" id="A0A9D1TBB6"/>
<evidence type="ECO:0000256" key="6">
    <source>
        <dbReference type="ARBA" id="ARBA00023136"/>
    </source>
</evidence>
<evidence type="ECO:0000313" key="9">
    <source>
        <dbReference type="EMBL" id="HIV26709.1"/>
    </source>
</evidence>
<gene>
    <name evidence="9" type="ORF">IAA64_01965</name>
</gene>